<dbReference type="Pfam" id="PF02909">
    <property type="entry name" value="TetR_C_1"/>
    <property type="match status" value="1"/>
</dbReference>
<dbReference type="PANTHER" id="PTHR30055">
    <property type="entry name" value="HTH-TYPE TRANSCRIPTIONAL REGULATOR RUTR"/>
    <property type="match status" value="1"/>
</dbReference>
<organism evidence="7 8">
    <name type="scientific">Kitasatospora atroaurantiaca</name>
    <dbReference type="NCBI Taxonomy" id="285545"/>
    <lineage>
        <taxon>Bacteria</taxon>
        <taxon>Bacillati</taxon>
        <taxon>Actinomycetota</taxon>
        <taxon>Actinomycetes</taxon>
        <taxon>Kitasatosporales</taxon>
        <taxon>Streptomycetaceae</taxon>
        <taxon>Kitasatospora</taxon>
    </lineage>
</organism>
<dbReference type="Proteomes" id="UP000318416">
    <property type="component" value="Unassembled WGS sequence"/>
</dbReference>
<feature type="DNA-binding region" description="H-T-H motif" evidence="5">
    <location>
        <begin position="31"/>
        <end position="50"/>
    </location>
</feature>
<dbReference type="SUPFAM" id="SSF48498">
    <property type="entry name" value="Tetracyclin repressor-like, C-terminal domain"/>
    <property type="match status" value="1"/>
</dbReference>
<sequence length="215" mass="22773">MGRPSRALLSREIIARAALEVVDESGADGLTMRALADRLGVKAASLYNHVTGKDELLDALAELVNAEIDLSPLAPDDGGEEGRDWRERLAEYARGYRAAFIRHPNTIALLARRRVEAERQLLGYDALLAALGRAGLAPADAAEAAAALDYLVLGSALETFTAGFTRPVPEYRPGYPALAGALEASAERGGGPGGLDERGFELALRLLLDGLAARL</sequence>
<dbReference type="InterPro" id="IPR036271">
    <property type="entry name" value="Tet_transcr_reg_TetR-rel_C_sf"/>
</dbReference>
<dbReference type="RefSeq" id="WP_145788362.1">
    <property type="nucleotide sequence ID" value="NZ_BAAABR010000002.1"/>
</dbReference>
<dbReference type="PRINTS" id="PR00400">
    <property type="entry name" value="TETREPRESSOR"/>
</dbReference>
<evidence type="ECO:0000256" key="2">
    <source>
        <dbReference type="ARBA" id="ARBA00023015"/>
    </source>
</evidence>
<keyword evidence="3 5" id="KW-0238">DNA-binding</keyword>
<dbReference type="PROSITE" id="PS50977">
    <property type="entry name" value="HTH_TETR_2"/>
    <property type="match status" value="1"/>
</dbReference>
<dbReference type="OrthoDB" id="3432043at2"/>
<gene>
    <name evidence="7" type="ORF">FB465_1308</name>
</gene>
<dbReference type="EMBL" id="VIVR01000001">
    <property type="protein sequence ID" value="TWE16328.1"/>
    <property type="molecule type" value="Genomic_DNA"/>
</dbReference>
<reference evidence="7 8" key="1">
    <citation type="submission" date="2019-06" db="EMBL/GenBank/DDBJ databases">
        <title>Sequencing the genomes of 1000 actinobacteria strains.</title>
        <authorList>
            <person name="Klenk H.-P."/>
        </authorList>
    </citation>
    <scope>NUCLEOTIDE SEQUENCE [LARGE SCALE GENOMIC DNA]</scope>
    <source>
        <strain evidence="7 8">DSM 41649</strain>
    </source>
</reference>
<protein>
    <submittedName>
        <fullName evidence="7">TetR family transcriptional regulator</fullName>
    </submittedName>
</protein>
<feature type="domain" description="HTH tetR-type" evidence="6">
    <location>
        <begin position="8"/>
        <end position="68"/>
    </location>
</feature>
<dbReference type="GO" id="GO:0046677">
    <property type="term" value="P:response to antibiotic"/>
    <property type="evidence" value="ECO:0007669"/>
    <property type="project" value="InterPro"/>
</dbReference>
<keyword evidence="4" id="KW-0804">Transcription</keyword>
<proteinExistence type="predicted"/>
<dbReference type="AlphaFoldDB" id="A0A561EL35"/>
<dbReference type="InterPro" id="IPR004111">
    <property type="entry name" value="Repressor_TetR_C"/>
</dbReference>
<dbReference type="SUPFAM" id="SSF46689">
    <property type="entry name" value="Homeodomain-like"/>
    <property type="match status" value="1"/>
</dbReference>
<dbReference type="PRINTS" id="PR00455">
    <property type="entry name" value="HTHTETR"/>
</dbReference>
<dbReference type="PANTHER" id="PTHR30055:SF151">
    <property type="entry name" value="TRANSCRIPTIONAL REGULATORY PROTEIN"/>
    <property type="match status" value="1"/>
</dbReference>
<accession>A0A561EL35</accession>
<dbReference type="GO" id="GO:0045892">
    <property type="term" value="P:negative regulation of DNA-templated transcription"/>
    <property type="evidence" value="ECO:0007669"/>
    <property type="project" value="InterPro"/>
</dbReference>
<evidence type="ECO:0000256" key="1">
    <source>
        <dbReference type="ARBA" id="ARBA00022491"/>
    </source>
</evidence>
<evidence type="ECO:0000313" key="8">
    <source>
        <dbReference type="Proteomes" id="UP000318416"/>
    </source>
</evidence>
<evidence type="ECO:0000256" key="4">
    <source>
        <dbReference type="ARBA" id="ARBA00023163"/>
    </source>
</evidence>
<dbReference type="InterPro" id="IPR009057">
    <property type="entry name" value="Homeodomain-like_sf"/>
</dbReference>
<dbReference type="Pfam" id="PF00440">
    <property type="entry name" value="TetR_N"/>
    <property type="match status" value="1"/>
</dbReference>
<comment type="caution">
    <text evidence="7">The sequence shown here is derived from an EMBL/GenBank/DDBJ whole genome shotgun (WGS) entry which is preliminary data.</text>
</comment>
<keyword evidence="8" id="KW-1185">Reference proteome</keyword>
<dbReference type="InterPro" id="IPR050109">
    <property type="entry name" value="HTH-type_TetR-like_transc_reg"/>
</dbReference>
<dbReference type="InterPro" id="IPR003012">
    <property type="entry name" value="Tet_transcr_reg_TetR"/>
</dbReference>
<dbReference type="GO" id="GO:0003700">
    <property type="term" value="F:DNA-binding transcription factor activity"/>
    <property type="evidence" value="ECO:0007669"/>
    <property type="project" value="TreeGrafter"/>
</dbReference>
<keyword evidence="1" id="KW-0678">Repressor</keyword>
<dbReference type="InterPro" id="IPR001647">
    <property type="entry name" value="HTH_TetR"/>
</dbReference>
<evidence type="ECO:0000256" key="3">
    <source>
        <dbReference type="ARBA" id="ARBA00023125"/>
    </source>
</evidence>
<keyword evidence="2" id="KW-0805">Transcription regulation</keyword>
<evidence type="ECO:0000256" key="5">
    <source>
        <dbReference type="PROSITE-ProRule" id="PRU00335"/>
    </source>
</evidence>
<name>A0A561EL35_9ACTN</name>
<evidence type="ECO:0000313" key="7">
    <source>
        <dbReference type="EMBL" id="TWE16328.1"/>
    </source>
</evidence>
<dbReference type="GO" id="GO:0000976">
    <property type="term" value="F:transcription cis-regulatory region binding"/>
    <property type="evidence" value="ECO:0007669"/>
    <property type="project" value="TreeGrafter"/>
</dbReference>
<dbReference type="Gene3D" id="1.10.357.10">
    <property type="entry name" value="Tetracycline Repressor, domain 2"/>
    <property type="match status" value="1"/>
</dbReference>
<evidence type="ECO:0000259" key="6">
    <source>
        <dbReference type="PROSITE" id="PS50977"/>
    </source>
</evidence>